<comment type="function">
    <text evidence="5">One of two assembly initiator proteins, it binds directly to the 5'-end of the 23S rRNA, where it nucleates assembly of the 50S subunit.</text>
</comment>
<name>A0A1F5ZAI5_9BACT</name>
<protein>
    <recommendedName>
        <fullName evidence="4 5">Large ribosomal subunit protein uL24</fullName>
    </recommendedName>
</protein>
<dbReference type="InterPro" id="IPR014722">
    <property type="entry name" value="Rib_uL2_dom2"/>
</dbReference>
<dbReference type="EMBL" id="MFJC01000023">
    <property type="protein sequence ID" value="OGG09324.1"/>
    <property type="molecule type" value="Genomic_DNA"/>
</dbReference>
<keyword evidence="3 5" id="KW-0687">Ribonucleoprotein</keyword>
<evidence type="ECO:0000256" key="5">
    <source>
        <dbReference type="HAMAP-Rule" id="MF_01326"/>
    </source>
</evidence>
<comment type="caution">
    <text evidence="7">The sequence shown here is derived from an EMBL/GenBank/DDBJ whole genome shotgun (WGS) entry which is preliminary data.</text>
</comment>
<keyword evidence="5" id="KW-0694">RNA-binding</keyword>
<dbReference type="GO" id="GO:0019843">
    <property type="term" value="F:rRNA binding"/>
    <property type="evidence" value="ECO:0007669"/>
    <property type="project" value="UniProtKB-UniRule"/>
</dbReference>
<dbReference type="NCBIfam" id="TIGR01079">
    <property type="entry name" value="rplX_bact"/>
    <property type="match status" value="1"/>
</dbReference>
<sequence length="101" mass="11404">MKLKIGDTVFITAGKDKGRKGKIEKIYPKMQTVLIPGVNMYKRHAKRRDDKNPGGIIDFSRPLPVGNVVLICPKCNQKTRIGYQSSKGDKIRTCKKCEQQV</sequence>
<evidence type="ECO:0000256" key="4">
    <source>
        <dbReference type="ARBA" id="ARBA00035206"/>
    </source>
</evidence>
<evidence type="ECO:0000313" key="8">
    <source>
        <dbReference type="Proteomes" id="UP000176854"/>
    </source>
</evidence>
<dbReference type="Pfam" id="PF17136">
    <property type="entry name" value="ribosomal_L24"/>
    <property type="match status" value="1"/>
</dbReference>
<dbReference type="GO" id="GO:0003735">
    <property type="term" value="F:structural constituent of ribosome"/>
    <property type="evidence" value="ECO:0007669"/>
    <property type="project" value="InterPro"/>
</dbReference>
<dbReference type="GO" id="GO:1990904">
    <property type="term" value="C:ribonucleoprotein complex"/>
    <property type="evidence" value="ECO:0007669"/>
    <property type="project" value="UniProtKB-KW"/>
</dbReference>
<dbReference type="PANTHER" id="PTHR12903">
    <property type="entry name" value="MITOCHONDRIAL RIBOSOMAL PROTEIN L24"/>
    <property type="match status" value="1"/>
</dbReference>
<comment type="similarity">
    <text evidence="1 5">Belongs to the universal ribosomal protein uL24 family.</text>
</comment>
<gene>
    <name evidence="5" type="primary">rplX</name>
    <name evidence="7" type="ORF">A2154_03245</name>
</gene>
<dbReference type="HAMAP" id="MF_01326_B">
    <property type="entry name" value="Ribosomal_uL24_B"/>
    <property type="match status" value="1"/>
</dbReference>
<dbReference type="SUPFAM" id="SSF50104">
    <property type="entry name" value="Translation proteins SH3-like domain"/>
    <property type="match status" value="1"/>
</dbReference>
<dbReference type="GO" id="GO:0006412">
    <property type="term" value="P:translation"/>
    <property type="evidence" value="ECO:0007669"/>
    <property type="project" value="UniProtKB-UniRule"/>
</dbReference>
<dbReference type="InterPro" id="IPR057264">
    <property type="entry name" value="Ribosomal_uL24_C"/>
</dbReference>
<comment type="subunit">
    <text evidence="5">Part of the 50S ribosomal subunit.</text>
</comment>
<dbReference type="InterPro" id="IPR003256">
    <property type="entry name" value="Ribosomal_uL24"/>
</dbReference>
<dbReference type="AlphaFoldDB" id="A0A1F5ZAI5"/>
<dbReference type="STRING" id="1798373.A2154_03245"/>
<keyword evidence="2 5" id="KW-0689">Ribosomal protein</keyword>
<evidence type="ECO:0000256" key="3">
    <source>
        <dbReference type="ARBA" id="ARBA00023274"/>
    </source>
</evidence>
<dbReference type="Pfam" id="PF00467">
    <property type="entry name" value="KOW"/>
    <property type="match status" value="1"/>
</dbReference>
<evidence type="ECO:0000259" key="6">
    <source>
        <dbReference type="SMART" id="SM00739"/>
    </source>
</evidence>
<proteinExistence type="inferred from homology"/>
<evidence type="ECO:0000256" key="2">
    <source>
        <dbReference type="ARBA" id="ARBA00022980"/>
    </source>
</evidence>
<comment type="function">
    <text evidence="5">One of the proteins that surrounds the polypeptide exit tunnel on the outside of the subunit.</text>
</comment>
<dbReference type="Proteomes" id="UP000176854">
    <property type="component" value="Unassembled WGS sequence"/>
</dbReference>
<organism evidence="7 8">
    <name type="scientific">Candidatus Gottesmanbacteria bacterium RBG_16_43_7</name>
    <dbReference type="NCBI Taxonomy" id="1798373"/>
    <lineage>
        <taxon>Bacteria</taxon>
        <taxon>Candidatus Gottesmaniibacteriota</taxon>
    </lineage>
</organism>
<keyword evidence="5" id="KW-0699">rRNA-binding</keyword>
<evidence type="ECO:0000256" key="1">
    <source>
        <dbReference type="ARBA" id="ARBA00010618"/>
    </source>
</evidence>
<dbReference type="GO" id="GO:0005840">
    <property type="term" value="C:ribosome"/>
    <property type="evidence" value="ECO:0007669"/>
    <property type="project" value="UniProtKB-KW"/>
</dbReference>
<feature type="domain" description="KOW" evidence="6">
    <location>
        <begin position="2"/>
        <end position="29"/>
    </location>
</feature>
<dbReference type="SMART" id="SM00739">
    <property type="entry name" value="KOW"/>
    <property type="match status" value="1"/>
</dbReference>
<dbReference type="InterPro" id="IPR041988">
    <property type="entry name" value="Ribosomal_uL24_KOW"/>
</dbReference>
<dbReference type="Gene3D" id="2.30.30.30">
    <property type="match status" value="1"/>
</dbReference>
<evidence type="ECO:0000313" key="7">
    <source>
        <dbReference type="EMBL" id="OGG09324.1"/>
    </source>
</evidence>
<accession>A0A1F5ZAI5</accession>
<dbReference type="CDD" id="cd06089">
    <property type="entry name" value="KOW_RPL26"/>
    <property type="match status" value="1"/>
</dbReference>
<dbReference type="InterPro" id="IPR008991">
    <property type="entry name" value="Translation_prot_SH3-like_sf"/>
</dbReference>
<dbReference type="InterPro" id="IPR005824">
    <property type="entry name" value="KOW"/>
</dbReference>
<reference evidence="7 8" key="1">
    <citation type="journal article" date="2016" name="Nat. Commun.">
        <title>Thousands of microbial genomes shed light on interconnected biogeochemical processes in an aquifer system.</title>
        <authorList>
            <person name="Anantharaman K."/>
            <person name="Brown C.T."/>
            <person name="Hug L.A."/>
            <person name="Sharon I."/>
            <person name="Castelle C.J."/>
            <person name="Probst A.J."/>
            <person name="Thomas B.C."/>
            <person name="Singh A."/>
            <person name="Wilkins M.J."/>
            <person name="Karaoz U."/>
            <person name="Brodie E.L."/>
            <person name="Williams K.H."/>
            <person name="Hubbard S.S."/>
            <person name="Banfield J.F."/>
        </authorList>
    </citation>
    <scope>NUCLEOTIDE SEQUENCE [LARGE SCALE GENOMIC DNA]</scope>
</reference>